<organism evidence="3 4">
    <name type="scientific">Natrinema salifodinae</name>
    <dbReference type="NCBI Taxonomy" id="1202768"/>
    <lineage>
        <taxon>Archaea</taxon>
        <taxon>Methanobacteriati</taxon>
        <taxon>Methanobacteriota</taxon>
        <taxon>Stenosarchaea group</taxon>
        <taxon>Halobacteria</taxon>
        <taxon>Halobacteriales</taxon>
        <taxon>Natrialbaceae</taxon>
        <taxon>Natrinema</taxon>
    </lineage>
</organism>
<reference evidence="4" key="1">
    <citation type="submission" date="2016-10" db="EMBL/GenBank/DDBJ databases">
        <authorList>
            <person name="Varghese N."/>
        </authorList>
    </citation>
    <scope>NUCLEOTIDE SEQUENCE [LARGE SCALE GENOMIC DNA]</scope>
    <source>
        <strain evidence="4">CGMCC 1.12284</strain>
    </source>
</reference>
<feature type="transmembrane region" description="Helical" evidence="2">
    <location>
        <begin position="52"/>
        <end position="76"/>
    </location>
</feature>
<feature type="region of interest" description="Disordered" evidence="1">
    <location>
        <begin position="134"/>
        <end position="168"/>
    </location>
</feature>
<dbReference type="EMBL" id="FOIS01000003">
    <property type="protein sequence ID" value="SEW11331.1"/>
    <property type="molecule type" value="Genomic_DNA"/>
</dbReference>
<evidence type="ECO:0000256" key="1">
    <source>
        <dbReference type="SAM" id="MobiDB-lite"/>
    </source>
</evidence>
<accession>A0A1I0PAT2</accession>
<protein>
    <submittedName>
        <fullName evidence="3">Uncharacterized protein</fullName>
    </submittedName>
</protein>
<keyword evidence="2" id="KW-1133">Transmembrane helix</keyword>
<keyword evidence="4" id="KW-1185">Reference proteome</keyword>
<evidence type="ECO:0000313" key="3">
    <source>
        <dbReference type="EMBL" id="SEW11331.1"/>
    </source>
</evidence>
<dbReference type="AlphaFoldDB" id="A0A1I0PAT2"/>
<feature type="transmembrane region" description="Helical" evidence="2">
    <location>
        <begin position="20"/>
        <end position="40"/>
    </location>
</feature>
<feature type="compositionally biased region" description="Low complexity" evidence="1">
    <location>
        <begin position="152"/>
        <end position="162"/>
    </location>
</feature>
<keyword evidence="2" id="KW-0472">Membrane</keyword>
<sequence length="168" mass="17487">MVPVPTFAASADPSWRYGVYLFPVPPLLVAVSDVALALFVRAVELESAGLRIVTFVGILLVGWLSYLFAAIVAVALTADVLALRDHPGWNSNPWLAAGLGVVHVAGTELAFPYLISVPAIGYYVYRRRQLIAGGDPDSGEGGNDGSDGSDGSGDSEPAESSSVPAVTE</sequence>
<dbReference type="STRING" id="1202768.SAMN05216285_2343"/>
<keyword evidence="2" id="KW-0812">Transmembrane</keyword>
<dbReference type="eggNOG" id="arCOG09311">
    <property type="taxonomic scope" value="Archaea"/>
</dbReference>
<gene>
    <name evidence="3" type="ORF">SAMN05216285_2343</name>
</gene>
<evidence type="ECO:0000313" key="4">
    <source>
        <dbReference type="Proteomes" id="UP000183275"/>
    </source>
</evidence>
<name>A0A1I0PAT2_9EURY</name>
<dbReference type="Proteomes" id="UP000183275">
    <property type="component" value="Unassembled WGS sequence"/>
</dbReference>
<feature type="transmembrane region" description="Helical" evidence="2">
    <location>
        <begin position="96"/>
        <end position="125"/>
    </location>
</feature>
<feature type="compositionally biased region" description="Gly residues" evidence="1">
    <location>
        <begin position="139"/>
        <end position="151"/>
    </location>
</feature>
<dbReference type="RefSeq" id="WP_074854723.1">
    <property type="nucleotide sequence ID" value="NZ_FOIS01000003.1"/>
</dbReference>
<proteinExistence type="predicted"/>
<evidence type="ECO:0000256" key="2">
    <source>
        <dbReference type="SAM" id="Phobius"/>
    </source>
</evidence>